<comment type="similarity">
    <text evidence="4">Belongs to the glucosamine/galactosamine-6-phosphate isomerase family. NagB subfamily.</text>
</comment>
<keyword evidence="7" id="KW-1185">Reference proteome</keyword>
<dbReference type="EC" id="3.5.99.6" evidence="4"/>
<dbReference type="NCBIfam" id="TIGR00502">
    <property type="entry name" value="nagB"/>
    <property type="match status" value="1"/>
</dbReference>
<dbReference type="PROSITE" id="PS01161">
    <property type="entry name" value="GLC_GALNAC_ISOMERASE"/>
    <property type="match status" value="1"/>
</dbReference>
<dbReference type="InterPro" id="IPR006148">
    <property type="entry name" value="Glc/Gal-6P_isomerase"/>
</dbReference>
<dbReference type="HAMAP" id="MF_01241">
    <property type="entry name" value="GlcN6P_deamin"/>
    <property type="match status" value="1"/>
</dbReference>
<dbReference type="CDD" id="cd01399">
    <property type="entry name" value="GlcN6P_deaminase"/>
    <property type="match status" value="1"/>
</dbReference>
<comment type="caution">
    <text evidence="6">The sequence shown here is derived from an EMBL/GenBank/DDBJ whole genome shotgun (WGS) entry which is preliminary data.</text>
</comment>
<feature type="active site" description="For ring-opening step" evidence="4">
    <location>
        <position position="144"/>
    </location>
</feature>
<evidence type="ECO:0000256" key="1">
    <source>
        <dbReference type="ARBA" id="ARBA00000644"/>
    </source>
</evidence>
<organism evidence="6 7">
    <name type="scientific">Brevibacillus fulvus</name>
    <dbReference type="NCBI Taxonomy" id="1125967"/>
    <lineage>
        <taxon>Bacteria</taxon>
        <taxon>Bacillati</taxon>
        <taxon>Bacillota</taxon>
        <taxon>Bacilli</taxon>
        <taxon>Bacillales</taxon>
        <taxon>Paenibacillaceae</taxon>
        <taxon>Brevibacillus</taxon>
    </lineage>
</organism>
<dbReference type="GO" id="GO:0019262">
    <property type="term" value="P:N-acetylneuraminate catabolic process"/>
    <property type="evidence" value="ECO:0007669"/>
    <property type="project" value="UniProtKB-UniRule"/>
</dbReference>
<evidence type="ECO:0000313" key="7">
    <source>
        <dbReference type="Proteomes" id="UP000717624"/>
    </source>
</evidence>
<gene>
    <name evidence="4" type="primary">nagB</name>
    <name evidence="6" type="ORF">JOD01_002367</name>
</gene>
<keyword evidence="2 4" id="KW-0378">Hydrolase</keyword>
<sequence>MMQINVMKDYQDLSRKAADCVAQQIKRRANSVIGFATGGTPVGMYAELIRMHQQEGLDFQQVTSFNLDEYVGLSTDHPQSYYHFMWERLFSQINILPENIHVPPGIFDDAEAVCRQYEAQIEQAGGIDLQILGIGQNGHIGFNEPRDTFTVSTHITELAEKTRKANARFFSSEAEVPHRAITMGIGSIMKARSILLLASGRSKAEAVKQIFSGRVDPHIPASVLQLHPHVMLILDEEAASLIVDQVPSGR</sequence>
<dbReference type="Pfam" id="PF01182">
    <property type="entry name" value="Glucosamine_iso"/>
    <property type="match status" value="1"/>
</dbReference>
<dbReference type="GO" id="GO:0042802">
    <property type="term" value="F:identical protein binding"/>
    <property type="evidence" value="ECO:0007669"/>
    <property type="project" value="TreeGrafter"/>
</dbReference>
<dbReference type="Gene3D" id="3.40.50.1360">
    <property type="match status" value="1"/>
</dbReference>
<feature type="active site" description="Proton acceptor; for enolization step" evidence="4">
    <location>
        <position position="68"/>
    </location>
</feature>
<feature type="domain" description="Glucosamine/galactosamine-6-phosphate isomerase" evidence="5">
    <location>
        <begin position="11"/>
        <end position="225"/>
    </location>
</feature>
<dbReference type="InterPro" id="IPR004547">
    <property type="entry name" value="Glucosamine6P_isomerase"/>
</dbReference>
<dbReference type="GO" id="GO:0006043">
    <property type="term" value="P:glucosamine catabolic process"/>
    <property type="evidence" value="ECO:0007669"/>
    <property type="project" value="TreeGrafter"/>
</dbReference>
<dbReference type="GO" id="GO:0004342">
    <property type="term" value="F:glucosamine-6-phosphate deaminase activity"/>
    <property type="evidence" value="ECO:0007669"/>
    <property type="project" value="UniProtKB-UniRule"/>
</dbReference>
<evidence type="ECO:0000256" key="3">
    <source>
        <dbReference type="ARBA" id="ARBA00023277"/>
    </source>
</evidence>
<feature type="active site" description="Proton acceptor; for ring-opening step" evidence="4">
    <location>
        <position position="139"/>
    </location>
</feature>
<dbReference type="PANTHER" id="PTHR11280">
    <property type="entry name" value="GLUCOSAMINE-6-PHOSPHATE ISOMERASE"/>
    <property type="match status" value="1"/>
</dbReference>
<reference evidence="6" key="1">
    <citation type="submission" date="2021-01" db="EMBL/GenBank/DDBJ databases">
        <title>Genomic Encyclopedia of Type Strains, Phase IV (KMG-IV): sequencing the most valuable type-strain genomes for metagenomic binning, comparative biology and taxonomic classification.</title>
        <authorList>
            <person name="Goeker M."/>
        </authorList>
    </citation>
    <scope>NUCLEOTIDE SEQUENCE</scope>
    <source>
        <strain evidence="6">DSM 25523</strain>
    </source>
</reference>
<dbReference type="EMBL" id="JAFBEB010000007">
    <property type="protein sequence ID" value="MBM7590757.1"/>
    <property type="molecule type" value="Genomic_DNA"/>
</dbReference>
<dbReference type="Proteomes" id="UP000717624">
    <property type="component" value="Unassembled WGS sequence"/>
</dbReference>
<comment type="catalytic activity">
    <reaction evidence="1 4">
        <text>alpha-D-glucosamine 6-phosphate + H2O = beta-D-fructose 6-phosphate + NH4(+)</text>
        <dbReference type="Rhea" id="RHEA:12172"/>
        <dbReference type="ChEBI" id="CHEBI:15377"/>
        <dbReference type="ChEBI" id="CHEBI:28938"/>
        <dbReference type="ChEBI" id="CHEBI:57634"/>
        <dbReference type="ChEBI" id="CHEBI:75989"/>
        <dbReference type="EC" id="3.5.99.6"/>
    </reaction>
</comment>
<comment type="caution">
    <text evidence="4">Lacks conserved residue(s) required for the propagation of feature annotation.</text>
</comment>
<accession>A0A938Y347</accession>
<dbReference type="SUPFAM" id="SSF100950">
    <property type="entry name" value="NagB/RpiA/CoA transferase-like"/>
    <property type="match status" value="1"/>
</dbReference>
<feature type="active site" description="For ring-opening step" evidence="4">
    <location>
        <position position="137"/>
    </location>
</feature>
<dbReference type="GO" id="GO:0005975">
    <property type="term" value="P:carbohydrate metabolic process"/>
    <property type="evidence" value="ECO:0007669"/>
    <property type="project" value="InterPro"/>
</dbReference>
<dbReference type="InterPro" id="IPR037171">
    <property type="entry name" value="NagB/RpiA_transferase-like"/>
</dbReference>
<dbReference type="NCBIfam" id="NF001684">
    <property type="entry name" value="PRK00443.1-4"/>
    <property type="match status" value="1"/>
</dbReference>
<evidence type="ECO:0000256" key="4">
    <source>
        <dbReference type="HAMAP-Rule" id="MF_01241"/>
    </source>
</evidence>
<dbReference type="GO" id="GO:0005737">
    <property type="term" value="C:cytoplasm"/>
    <property type="evidence" value="ECO:0007669"/>
    <property type="project" value="TreeGrafter"/>
</dbReference>
<dbReference type="InterPro" id="IPR018321">
    <property type="entry name" value="Glucosamine6P_isomerase_CS"/>
</dbReference>
<evidence type="ECO:0000256" key="2">
    <source>
        <dbReference type="ARBA" id="ARBA00022801"/>
    </source>
</evidence>
<dbReference type="PANTHER" id="PTHR11280:SF5">
    <property type="entry name" value="GLUCOSAMINE-6-PHOSPHATE ISOMERASE"/>
    <property type="match status" value="1"/>
</dbReference>
<comment type="pathway">
    <text evidence="4">Amino-sugar metabolism; N-acetylneuraminate degradation; D-fructose 6-phosphate from N-acetylneuraminate: step 5/5.</text>
</comment>
<dbReference type="GO" id="GO:0006046">
    <property type="term" value="P:N-acetylglucosamine catabolic process"/>
    <property type="evidence" value="ECO:0007669"/>
    <property type="project" value="UniProtKB-UniRule"/>
</dbReference>
<evidence type="ECO:0000259" key="5">
    <source>
        <dbReference type="Pfam" id="PF01182"/>
    </source>
</evidence>
<name>A0A938Y347_9BACL</name>
<dbReference type="AlphaFoldDB" id="A0A938Y347"/>
<dbReference type="FunFam" id="3.40.50.1360:FF:000003">
    <property type="entry name" value="Glucosamine-6-phosphate deaminase"/>
    <property type="match status" value="1"/>
</dbReference>
<protein>
    <recommendedName>
        <fullName evidence="4">Glucosamine-6-phosphate deaminase</fullName>
        <ecNumber evidence="4">3.5.99.6</ecNumber>
    </recommendedName>
    <alternativeName>
        <fullName evidence="4">GlcN6P deaminase</fullName>
        <shortName evidence="4">GNPDA</shortName>
    </alternativeName>
    <alternativeName>
        <fullName evidence="4">Glucosamine-6-phosphate isomerase</fullName>
    </alternativeName>
</protein>
<evidence type="ECO:0000313" key="6">
    <source>
        <dbReference type="EMBL" id="MBM7590757.1"/>
    </source>
</evidence>
<comment type="function">
    <text evidence="4">Catalyzes the reversible isomerization-deamination of glucosamine 6-phosphate (GlcN6P) to form fructose 6-phosphate (Fru6P) and ammonium ion.</text>
</comment>
<keyword evidence="3 4" id="KW-0119">Carbohydrate metabolism</keyword>
<proteinExistence type="inferred from homology"/>